<dbReference type="PANTHER" id="PTHR10772">
    <property type="entry name" value="10 KDA HEAT SHOCK PROTEIN"/>
    <property type="match status" value="1"/>
</dbReference>
<dbReference type="PANTHER" id="PTHR10772:SF0">
    <property type="entry name" value="10 KDA HEAT SHOCK PROTEIN, MITOCHONDRIAL"/>
    <property type="match status" value="1"/>
</dbReference>
<dbReference type="SMART" id="SM00883">
    <property type="entry name" value="Cpn10"/>
    <property type="match status" value="1"/>
</dbReference>
<reference evidence="3" key="1">
    <citation type="submission" date="2021-02" db="EMBL/GenBank/DDBJ databases">
        <authorList>
            <person name="Dougan E. K."/>
            <person name="Rhodes N."/>
            <person name="Thang M."/>
            <person name="Chan C."/>
        </authorList>
    </citation>
    <scope>NUCLEOTIDE SEQUENCE</scope>
</reference>
<dbReference type="Pfam" id="PF00166">
    <property type="entry name" value="Cpn10"/>
    <property type="match status" value="1"/>
</dbReference>
<dbReference type="InterPro" id="IPR011032">
    <property type="entry name" value="GroES-like_sf"/>
</dbReference>
<dbReference type="GO" id="GO:0005739">
    <property type="term" value="C:mitochondrion"/>
    <property type="evidence" value="ECO:0007669"/>
    <property type="project" value="TreeGrafter"/>
</dbReference>
<dbReference type="GO" id="GO:0051082">
    <property type="term" value="F:unfolded protein binding"/>
    <property type="evidence" value="ECO:0007669"/>
    <property type="project" value="TreeGrafter"/>
</dbReference>
<comment type="caution">
    <text evidence="3">The sequence shown here is derived from an EMBL/GenBank/DDBJ whole genome shotgun (WGS) entry which is preliminary data.</text>
</comment>
<dbReference type="Proteomes" id="UP000626109">
    <property type="component" value="Unassembled WGS sequence"/>
</dbReference>
<dbReference type="PRINTS" id="PR00297">
    <property type="entry name" value="CHAPERONIN10"/>
</dbReference>
<evidence type="ECO:0000313" key="4">
    <source>
        <dbReference type="Proteomes" id="UP000626109"/>
    </source>
</evidence>
<evidence type="ECO:0000256" key="1">
    <source>
        <dbReference type="ARBA" id="ARBA00006975"/>
    </source>
</evidence>
<evidence type="ECO:0000313" key="3">
    <source>
        <dbReference type="EMBL" id="CAE8643663.1"/>
    </source>
</evidence>
<dbReference type="SUPFAM" id="SSF50129">
    <property type="entry name" value="GroES-like"/>
    <property type="match status" value="1"/>
</dbReference>
<dbReference type="CDD" id="cd00320">
    <property type="entry name" value="cpn10"/>
    <property type="match status" value="1"/>
</dbReference>
<dbReference type="Gene3D" id="2.30.33.40">
    <property type="entry name" value="GroES chaperonin"/>
    <property type="match status" value="1"/>
</dbReference>
<evidence type="ECO:0008006" key="5">
    <source>
        <dbReference type="Google" id="ProtNLM"/>
    </source>
</evidence>
<proteinExistence type="inferred from homology"/>
<evidence type="ECO:0000256" key="2">
    <source>
        <dbReference type="ARBA" id="ARBA00023186"/>
    </source>
</evidence>
<gene>
    <name evidence="3" type="ORF">PGLA2088_LOCUS2598</name>
</gene>
<dbReference type="GO" id="GO:0051087">
    <property type="term" value="F:protein-folding chaperone binding"/>
    <property type="evidence" value="ECO:0007669"/>
    <property type="project" value="TreeGrafter"/>
</dbReference>
<dbReference type="InterPro" id="IPR020818">
    <property type="entry name" value="Chaperonin_GroES"/>
</dbReference>
<organism evidence="3 4">
    <name type="scientific">Polarella glacialis</name>
    <name type="common">Dinoflagellate</name>
    <dbReference type="NCBI Taxonomy" id="89957"/>
    <lineage>
        <taxon>Eukaryota</taxon>
        <taxon>Sar</taxon>
        <taxon>Alveolata</taxon>
        <taxon>Dinophyceae</taxon>
        <taxon>Suessiales</taxon>
        <taxon>Suessiaceae</taxon>
        <taxon>Polarella</taxon>
    </lineage>
</organism>
<protein>
    <recommendedName>
        <fullName evidence="5">10 kDa chaperonin</fullName>
    </recommendedName>
</protein>
<dbReference type="EMBL" id="CAJNNW010002149">
    <property type="protein sequence ID" value="CAE8643663.1"/>
    <property type="molecule type" value="Genomic_DNA"/>
</dbReference>
<dbReference type="AlphaFoldDB" id="A0A813I101"/>
<comment type="similarity">
    <text evidence="1">Belongs to the GroES chaperonin family.</text>
</comment>
<accession>A0A813I101</accession>
<dbReference type="InterPro" id="IPR037124">
    <property type="entry name" value="Chaperonin_GroES_sf"/>
</dbReference>
<dbReference type="GO" id="GO:0005524">
    <property type="term" value="F:ATP binding"/>
    <property type="evidence" value="ECO:0007669"/>
    <property type="project" value="InterPro"/>
</dbReference>
<dbReference type="GO" id="GO:0046872">
    <property type="term" value="F:metal ion binding"/>
    <property type="evidence" value="ECO:0007669"/>
    <property type="project" value="TreeGrafter"/>
</dbReference>
<name>A0A813I101_POLGL</name>
<sequence length="800" mass="89651">MRNAIQNLNDEAKLQRRRPFFYIELTSKDVLPHWVPIESAGGKFSLKGEDDVQLTGNQEVATLNPLTEALSHRSSATWMGSCNLQKLNAVRAGQRMQRLSTMIWYENSSHGKERKDPNLDIGKEIQTVNKELLEQLPYSEDIMPETVADAELGFMTFPRPLEPGDLETKSFAGRIPVREEMSKGWRTRIVDHETESGANPATRPSDKISRDTLNALVVMILLVFPLGVEPGQWKGDVSKAFRRVPVFWQRREFAWVIWVQLNVLWVSQHKGMPFGTVSAVYSWHRVGHALLVLLLRLFLAPAARHVDDFFRANKAGVTWTAGRCLSVVSKLLGFPTEDSKDADHLICMTVLGAESKIDWAERANKKELNKALGIVFVVNHRSRWDSEVTGQSLSASDVGCVRCAAGQGGFKFNWVSCRWIPFWALTPHVLQPTWQSTCAPSSRVRAKCLTSGIRIALRGWKSPVDLYDLSQVVGAEDYLSMVLQRFRAAADAAVKSKQATRDKDEFSCVGCGPRLAERWQERRQALIRRWRDQACAGLLPEQTAGWGRTSGGKLFQACHASCAAEVLTKDNMTTLELDISQRLPSDFQSSARPRQQIACLAEASAQQYDVLPALEDRALYLKMMTNLRSLPSVASGLRSWHALAVNVLRYNEENTLSDEVKTVLRGLQKECIVNMPSSLGHKMLLTELLAQRLVSVADGVGNEEFSVFMQRPCSAMQTRTLGTEAHCWRFPSEIVKAPNWAKVLATGPGRVSKEGDLVPMNVKVGDTVVIPEYGGVTLKFDNEDYFVFRDEDMMGIIQEE</sequence>
<keyword evidence="2" id="KW-0143">Chaperone</keyword>
<dbReference type="GO" id="GO:0044183">
    <property type="term" value="F:protein folding chaperone"/>
    <property type="evidence" value="ECO:0007669"/>
    <property type="project" value="InterPro"/>
</dbReference>